<keyword evidence="5" id="KW-0325">Glycoprotein</keyword>
<evidence type="ECO:0000256" key="5">
    <source>
        <dbReference type="ARBA" id="ARBA00022622"/>
    </source>
</evidence>
<keyword evidence="5" id="KW-0472">Membrane</keyword>
<evidence type="ECO:0000313" key="12">
    <source>
        <dbReference type="Proteomes" id="UP001302126"/>
    </source>
</evidence>
<keyword evidence="4" id="KW-0964">Secreted</keyword>
<accession>A0AAN6WU43</accession>
<evidence type="ECO:0000256" key="4">
    <source>
        <dbReference type="ARBA" id="ARBA00022525"/>
    </source>
</evidence>
<keyword evidence="8" id="KW-0449">Lipoprotein</keyword>
<evidence type="ECO:0000256" key="1">
    <source>
        <dbReference type="ARBA" id="ARBA00004589"/>
    </source>
</evidence>
<keyword evidence="12" id="KW-1185">Reference proteome</keyword>
<feature type="signal peptide" evidence="9">
    <location>
        <begin position="1"/>
        <end position="19"/>
    </location>
</feature>
<evidence type="ECO:0000256" key="7">
    <source>
        <dbReference type="ARBA" id="ARBA00023157"/>
    </source>
</evidence>
<keyword evidence="7" id="KW-1015">Disulfide bond</keyword>
<name>A0AAN6WU43_9PEZI</name>
<dbReference type="Proteomes" id="UP001302126">
    <property type="component" value="Unassembled WGS sequence"/>
</dbReference>
<dbReference type="EMBL" id="MU864422">
    <property type="protein sequence ID" value="KAK4186497.1"/>
    <property type="molecule type" value="Genomic_DNA"/>
</dbReference>
<comment type="similarity">
    <text evidence="3">Belongs to the RBT5 family.</text>
</comment>
<protein>
    <recommendedName>
        <fullName evidence="10">CFEM domain-containing protein</fullName>
    </recommendedName>
</protein>
<organism evidence="11 12">
    <name type="scientific">Podospora australis</name>
    <dbReference type="NCBI Taxonomy" id="1536484"/>
    <lineage>
        <taxon>Eukaryota</taxon>
        <taxon>Fungi</taxon>
        <taxon>Dikarya</taxon>
        <taxon>Ascomycota</taxon>
        <taxon>Pezizomycotina</taxon>
        <taxon>Sordariomycetes</taxon>
        <taxon>Sordariomycetidae</taxon>
        <taxon>Sordariales</taxon>
        <taxon>Podosporaceae</taxon>
        <taxon>Podospora</taxon>
    </lineage>
</organism>
<dbReference type="AlphaFoldDB" id="A0AAN6WU43"/>
<evidence type="ECO:0000313" key="11">
    <source>
        <dbReference type="EMBL" id="KAK4186497.1"/>
    </source>
</evidence>
<sequence length="145" mass="15067">MQLPAFLLCLFMISASGSAFVTTCRDPVIKVVATTATLPEALPLTAQPCPYTTLMPLCAAECHVSAGKANGCPDPHDIVCNCNILASIQKDGAGCVLSKCGTALASTANAVATDICNHCGQVVSPVDFVEVAEATSKRPWNEVDR</sequence>
<evidence type="ECO:0000256" key="8">
    <source>
        <dbReference type="ARBA" id="ARBA00023288"/>
    </source>
</evidence>
<keyword evidence="5" id="KW-0336">GPI-anchor</keyword>
<dbReference type="GO" id="GO:0098552">
    <property type="term" value="C:side of membrane"/>
    <property type="evidence" value="ECO:0007669"/>
    <property type="project" value="UniProtKB-KW"/>
</dbReference>
<evidence type="ECO:0000256" key="3">
    <source>
        <dbReference type="ARBA" id="ARBA00010031"/>
    </source>
</evidence>
<comment type="subcellular location">
    <subcellularLocation>
        <location evidence="1">Membrane</location>
        <topology evidence="1">Lipid-anchor</topology>
        <topology evidence="1">GPI-anchor</topology>
    </subcellularLocation>
    <subcellularLocation>
        <location evidence="2">Secreted</location>
    </subcellularLocation>
</comment>
<dbReference type="InterPro" id="IPR008427">
    <property type="entry name" value="Extracellular_membr_CFEM_dom"/>
</dbReference>
<dbReference type="GO" id="GO:0005576">
    <property type="term" value="C:extracellular region"/>
    <property type="evidence" value="ECO:0007669"/>
    <property type="project" value="UniProtKB-SubCell"/>
</dbReference>
<comment type="caution">
    <text evidence="11">The sequence shown here is derived from an EMBL/GenBank/DDBJ whole genome shotgun (WGS) entry which is preliminary data.</text>
</comment>
<reference evidence="11" key="2">
    <citation type="submission" date="2023-05" db="EMBL/GenBank/DDBJ databases">
        <authorList>
            <consortium name="Lawrence Berkeley National Laboratory"/>
            <person name="Steindorff A."/>
            <person name="Hensen N."/>
            <person name="Bonometti L."/>
            <person name="Westerberg I."/>
            <person name="Brannstrom I.O."/>
            <person name="Guillou S."/>
            <person name="Cros-Aarteil S."/>
            <person name="Calhoun S."/>
            <person name="Haridas S."/>
            <person name="Kuo A."/>
            <person name="Mondo S."/>
            <person name="Pangilinan J."/>
            <person name="Riley R."/>
            <person name="Labutti K."/>
            <person name="Andreopoulos B."/>
            <person name="Lipzen A."/>
            <person name="Chen C."/>
            <person name="Yanf M."/>
            <person name="Daum C."/>
            <person name="Ng V."/>
            <person name="Clum A."/>
            <person name="Ohm R."/>
            <person name="Martin F."/>
            <person name="Silar P."/>
            <person name="Natvig D."/>
            <person name="Lalanne C."/>
            <person name="Gautier V."/>
            <person name="Ament-Velasquez S.L."/>
            <person name="Kruys A."/>
            <person name="Hutchinson M.I."/>
            <person name="Powell A.J."/>
            <person name="Barry K."/>
            <person name="Miller A.N."/>
            <person name="Grigoriev I.V."/>
            <person name="Debuchy R."/>
            <person name="Gladieux P."/>
            <person name="Thoren M.H."/>
            <person name="Johannesson H."/>
        </authorList>
    </citation>
    <scope>NUCLEOTIDE SEQUENCE</scope>
    <source>
        <strain evidence="11">PSN309</strain>
    </source>
</reference>
<evidence type="ECO:0000256" key="2">
    <source>
        <dbReference type="ARBA" id="ARBA00004613"/>
    </source>
</evidence>
<reference evidence="11" key="1">
    <citation type="journal article" date="2023" name="Mol. Phylogenet. Evol.">
        <title>Genome-scale phylogeny and comparative genomics of the fungal order Sordariales.</title>
        <authorList>
            <person name="Hensen N."/>
            <person name="Bonometti L."/>
            <person name="Westerberg I."/>
            <person name="Brannstrom I.O."/>
            <person name="Guillou S."/>
            <person name="Cros-Aarteil S."/>
            <person name="Calhoun S."/>
            <person name="Haridas S."/>
            <person name="Kuo A."/>
            <person name="Mondo S."/>
            <person name="Pangilinan J."/>
            <person name="Riley R."/>
            <person name="LaButti K."/>
            <person name="Andreopoulos B."/>
            <person name="Lipzen A."/>
            <person name="Chen C."/>
            <person name="Yan M."/>
            <person name="Daum C."/>
            <person name="Ng V."/>
            <person name="Clum A."/>
            <person name="Steindorff A."/>
            <person name="Ohm R.A."/>
            <person name="Martin F."/>
            <person name="Silar P."/>
            <person name="Natvig D.O."/>
            <person name="Lalanne C."/>
            <person name="Gautier V."/>
            <person name="Ament-Velasquez S.L."/>
            <person name="Kruys A."/>
            <person name="Hutchinson M.I."/>
            <person name="Powell A.J."/>
            <person name="Barry K."/>
            <person name="Miller A.N."/>
            <person name="Grigoriev I.V."/>
            <person name="Debuchy R."/>
            <person name="Gladieux P."/>
            <person name="Hiltunen Thoren M."/>
            <person name="Johannesson H."/>
        </authorList>
    </citation>
    <scope>NUCLEOTIDE SEQUENCE</scope>
    <source>
        <strain evidence="11">PSN309</strain>
    </source>
</reference>
<gene>
    <name evidence="11" type="ORF">QBC35DRAFT_533310</name>
</gene>
<feature type="chain" id="PRO_5042910559" description="CFEM domain-containing protein" evidence="9">
    <location>
        <begin position="20"/>
        <end position="145"/>
    </location>
</feature>
<evidence type="ECO:0000256" key="9">
    <source>
        <dbReference type="SAM" id="SignalP"/>
    </source>
</evidence>
<keyword evidence="6 9" id="KW-0732">Signal</keyword>
<feature type="domain" description="CFEM" evidence="10">
    <location>
        <begin position="55"/>
        <end position="117"/>
    </location>
</feature>
<evidence type="ECO:0000256" key="6">
    <source>
        <dbReference type="ARBA" id="ARBA00022729"/>
    </source>
</evidence>
<proteinExistence type="inferred from homology"/>
<evidence type="ECO:0000259" key="10">
    <source>
        <dbReference type="Pfam" id="PF05730"/>
    </source>
</evidence>
<dbReference type="Pfam" id="PF05730">
    <property type="entry name" value="CFEM"/>
    <property type="match status" value="1"/>
</dbReference>